<comment type="function">
    <text evidence="4">Nucleoside triphosphate pyrophosphatase that hydrolyzes dTTP and UTP. May have a dual role in cell division arrest and in preventing the incorporation of modified nucleotides into cellular nucleic acids.</text>
</comment>
<dbReference type="GO" id="GO:0036221">
    <property type="term" value="F:UTP diphosphatase activity"/>
    <property type="evidence" value="ECO:0007669"/>
    <property type="project" value="RHEA"/>
</dbReference>
<dbReference type="EMBL" id="MKEK01000001">
    <property type="protein sequence ID" value="OEY71151.1"/>
    <property type="molecule type" value="Genomic_DNA"/>
</dbReference>
<name>A0A1E7QAM9_9GAMM</name>
<dbReference type="GO" id="GO:0005737">
    <property type="term" value="C:cytoplasm"/>
    <property type="evidence" value="ECO:0007669"/>
    <property type="project" value="UniProtKB-SubCell"/>
</dbReference>
<keyword evidence="6" id="KW-1185">Reference proteome</keyword>
<keyword evidence="2 4" id="KW-0378">Hydrolase</keyword>
<feature type="active site" description="Proton acceptor" evidence="4">
    <location>
        <position position="71"/>
    </location>
</feature>
<feature type="site" description="Important for substrate specificity" evidence="4">
    <location>
        <position position="13"/>
    </location>
</feature>
<comment type="cofactor">
    <cofactor evidence="1 4">
        <name>a divalent metal cation</name>
        <dbReference type="ChEBI" id="CHEBI:60240"/>
    </cofactor>
</comment>
<protein>
    <recommendedName>
        <fullName evidence="4">dTTP/UTP pyrophosphatase</fullName>
        <shortName evidence="4">dTTPase/UTPase</shortName>
        <ecNumber evidence="4">3.6.1.9</ecNumber>
    </recommendedName>
    <alternativeName>
        <fullName evidence="4">Nucleoside triphosphate pyrophosphatase</fullName>
    </alternativeName>
    <alternativeName>
        <fullName evidence="4">Nucleotide pyrophosphatase</fullName>
        <shortName evidence="4">Nucleotide PPase</shortName>
    </alternativeName>
</protein>
<dbReference type="STRING" id="1628148.BI198_15820"/>
<comment type="caution">
    <text evidence="4">Lacks conserved residue(s) required for the propagation of feature annotation.</text>
</comment>
<dbReference type="Pfam" id="PF02545">
    <property type="entry name" value="Maf"/>
    <property type="match status" value="1"/>
</dbReference>
<proteinExistence type="inferred from homology"/>
<dbReference type="NCBIfam" id="TIGR00172">
    <property type="entry name" value="maf"/>
    <property type="match status" value="1"/>
</dbReference>
<accession>A0A1E7QAM9</accession>
<keyword evidence="4" id="KW-0963">Cytoplasm</keyword>
<dbReference type="OrthoDB" id="9807767at2"/>
<feature type="site" description="Important for substrate specificity" evidence="4">
    <location>
        <position position="72"/>
    </location>
</feature>
<comment type="subcellular location">
    <subcellularLocation>
        <location evidence="4">Cytoplasm</location>
    </subcellularLocation>
</comment>
<dbReference type="GO" id="GO:0009117">
    <property type="term" value="P:nucleotide metabolic process"/>
    <property type="evidence" value="ECO:0007669"/>
    <property type="project" value="UniProtKB-KW"/>
</dbReference>
<dbReference type="PIRSF" id="PIRSF006305">
    <property type="entry name" value="Maf"/>
    <property type="match status" value="1"/>
</dbReference>
<dbReference type="InterPro" id="IPR029001">
    <property type="entry name" value="ITPase-like_fam"/>
</dbReference>
<comment type="caution">
    <text evidence="5">The sequence shown here is derived from an EMBL/GenBank/DDBJ whole genome shotgun (WGS) entry which is preliminary data.</text>
</comment>
<sequence length="190" mass="20967">MYPKIALASASPRRRELLTQLGVEFQLIAANIDETPYTDEIPADYVQRLALAKAQAGLARLSAELPTLGSDTIVVVQQQILGKPTDFADFQRMMAMLSGSVHQVMTAVALVDSQRSLSTLVQTEVHFRLLNPAEILHYWQSGEPQDKAGGYGIQGLAGRFVERINGSYSAVVGLPLCQTERLLQRWQEQV</sequence>
<evidence type="ECO:0000256" key="4">
    <source>
        <dbReference type="HAMAP-Rule" id="MF_00528"/>
    </source>
</evidence>
<dbReference type="GO" id="GO:0036218">
    <property type="term" value="F:dTTP diphosphatase activity"/>
    <property type="evidence" value="ECO:0007669"/>
    <property type="project" value="RHEA"/>
</dbReference>
<dbReference type="PANTHER" id="PTHR43213:SF5">
    <property type="entry name" value="BIFUNCTIONAL DTTP_UTP PYROPHOSPHATASE_METHYLTRANSFERASE PROTEIN-RELATED"/>
    <property type="match status" value="1"/>
</dbReference>
<evidence type="ECO:0000313" key="6">
    <source>
        <dbReference type="Proteomes" id="UP000242258"/>
    </source>
</evidence>
<dbReference type="PANTHER" id="PTHR43213">
    <property type="entry name" value="BIFUNCTIONAL DTTP/UTP PYROPHOSPHATASE/METHYLTRANSFERASE PROTEIN-RELATED"/>
    <property type="match status" value="1"/>
</dbReference>
<keyword evidence="3 4" id="KW-0546">Nucleotide metabolism</keyword>
<gene>
    <name evidence="5" type="ORF">BI198_15820</name>
</gene>
<dbReference type="InterPro" id="IPR003697">
    <property type="entry name" value="Maf-like"/>
</dbReference>
<organism evidence="5 6">
    <name type="scientific">Rheinheimera salexigens</name>
    <dbReference type="NCBI Taxonomy" id="1628148"/>
    <lineage>
        <taxon>Bacteria</taxon>
        <taxon>Pseudomonadati</taxon>
        <taxon>Pseudomonadota</taxon>
        <taxon>Gammaproteobacteria</taxon>
        <taxon>Chromatiales</taxon>
        <taxon>Chromatiaceae</taxon>
        <taxon>Rheinheimera</taxon>
    </lineage>
</organism>
<comment type="catalytic activity">
    <reaction evidence="4">
        <text>UTP + H2O = UMP + diphosphate + H(+)</text>
        <dbReference type="Rhea" id="RHEA:29395"/>
        <dbReference type="ChEBI" id="CHEBI:15377"/>
        <dbReference type="ChEBI" id="CHEBI:15378"/>
        <dbReference type="ChEBI" id="CHEBI:33019"/>
        <dbReference type="ChEBI" id="CHEBI:46398"/>
        <dbReference type="ChEBI" id="CHEBI:57865"/>
        <dbReference type="EC" id="3.6.1.9"/>
    </reaction>
</comment>
<comment type="catalytic activity">
    <reaction evidence="4">
        <text>dTTP + H2O = dTMP + diphosphate + H(+)</text>
        <dbReference type="Rhea" id="RHEA:28534"/>
        <dbReference type="ChEBI" id="CHEBI:15377"/>
        <dbReference type="ChEBI" id="CHEBI:15378"/>
        <dbReference type="ChEBI" id="CHEBI:33019"/>
        <dbReference type="ChEBI" id="CHEBI:37568"/>
        <dbReference type="ChEBI" id="CHEBI:63528"/>
        <dbReference type="EC" id="3.6.1.9"/>
    </reaction>
</comment>
<dbReference type="HAMAP" id="MF_00528">
    <property type="entry name" value="Maf"/>
    <property type="match status" value="1"/>
</dbReference>
<evidence type="ECO:0000313" key="5">
    <source>
        <dbReference type="EMBL" id="OEY71151.1"/>
    </source>
</evidence>
<evidence type="ECO:0000256" key="3">
    <source>
        <dbReference type="ARBA" id="ARBA00023080"/>
    </source>
</evidence>
<dbReference type="AlphaFoldDB" id="A0A1E7QAM9"/>
<evidence type="ECO:0000256" key="1">
    <source>
        <dbReference type="ARBA" id="ARBA00001968"/>
    </source>
</evidence>
<feature type="site" description="Important for substrate specificity" evidence="4">
    <location>
        <position position="154"/>
    </location>
</feature>
<evidence type="ECO:0000256" key="2">
    <source>
        <dbReference type="ARBA" id="ARBA00022801"/>
    </source>
</evidence>
<reference evidence="6" key="1">
    <citation type="submission" date="2016-09" db="EMBL/GenBank/DDBJ databases">
        <authorList>
            <person name="Wan X."/>
            <person name="Hou S."/>
        </authorList>
    </citation>
    <scope>NUCLEOTIDE SEQUENCE [LARGE SCALE GENOMIC DNA]</scope>
    <source>
        <strain evidence="6">KH87</strain>
    </source>
</reference>
<dbReference type="EC" id="3.6.1.9" evidence="4"/>
<dbReference type="Proteomes" id="UP000242258">
    <property type="component" value="Unassembled WGS sequence"/>
</dbReference>
<dbReference type="SUPFAM" id="SSF52972">
    <property type="entry name" value="ITPase-like"/>
    <property type="match status" value="1"/>
</dbReference>
<dbReference type="Gene3D" id="3.90.950.10">
    <property type="match status" value="1"/>
</dbReference>
<comment type="similarity">
    <text evidence="4">Belongs to the Maf family. YhdE subfamily.</text>
</comment>
<dbReference type="CDD" id="cd00555">
    <property type="entry name" value="Maf"/>
    <property type="match status" value="1"/>
</dbReference>